<proteinExistence type="inferred from homology"/>
<gene>
    <name evidence="7" type="ORF">LPLAT_LOCUS14106</name>
</gene>
<dbReference type="Pfam" id="PF00173">
    <property type="entry name" value="Cyt-b5"/>
    <property type="match status" value="1"/>
</dbReference>
<dbReference type="PROSITE" id="PS50255">
    <property type="entry name" value="CYTOCHROME_B5_2"/>
    <property type="match status" value="1"/>
</dbReference>
<dbReference type="GO" id="GO:0016020">
    <property type="term" value="C:membrane"/>
    <property type="evidence" value="ECO:0007669"/>
    <property type="project" value="TreeGrafter"/>
</dbReference>
<dbReference type="SMART" id="SM01117">
    <property type="entry name" value="Cyt-b5"/>
    <property type="match status" value="1"/>
</dbReference>
<keyword evidence="2" id="KW-0479">Metal-binding</keyword>
<dbReference type="PRINTS" id="PR00363">
    <property type="entry name" value="CYTOCHROMEB5"/>
</dbReference>
<organism evidence="7 8">
    <name type="scientific">Lasius platythorax</name>
    <dbReference type="NCBI Taxonomy" id="488582"/>
    <lineage>
        <taxon>Eukaryota</taxon>
        <taxon>Metazoa</taxon>
        <taxon>Ecdysozoa</taxon>
        <taxon>Arthropoda</taxon>
        <taxon>Hexapoda</taxon>
        <taxon>Insecta</taxon>
        <taxon>Pterygota</taxon>
        <taxon>Neoptera</taxon>
        <taxon>Endopterygota</taxon>
        <taxon>Hymenoptera</taxon>
        <taxon>Apocrita</taxon>
        <taxon>Aculeata</taxon>
        <taxon>Formicoidea</taxon>
        <taxon>Formicidae</taxon>
        <taxon>Formicinae</taxon>
        <taxon>Lasius</taxon>
        <taxon>Lasius</taxon>
    </lineage>
</organism>
<evidence type="ECO:0000256" key="5">
    <source>
        <dbReference type="SAM" id="MobiDB-lite"/>
    </source>
</evidence>
<dbReference type="AlphaFoldDB" id="A0AAV2P8Q2"/>
<keyword evidence="3" id="KW-0408">Iron</keyword>
<dbReference type="FunFam" id="3.10.120.10:FF:000007">
    <property type="entry name" value="Sulfite oxidase, mitochondrial"/>
    <property type="match status" value="1"/>
</dbReference>
<dbReference type="EMBL" id="OZ034832">
    <property type="protein sequence ID" value="CAL1689112.1"/>
    <property type="molecule type" value="Genomic_DNA"/>
</dbReference>
<dbReference type="GO" id="GO:0020037">
    <property type="term" value="F:heme binding"/>
    <property type="evidence" value="ECO:0007669"/>
    <property type="project" value="TreeGrafter"/>
</dbReference>
<dbReference type="PANTHER" id="PTHR19359:SF95">
    <property type="entry name" value="CYTOCHROME B5 TYPE B"/>
    <property type="match status" value="1"/>
</dbReference>
<dbReference type="PANTHER" id="PTHR19359">
    <property type="entry name" value="CYTOCHROME B5"/>
    <property type="match status" value="1"/>
</dbReference>
<feature type="domain" description="Cytochrome b5 heme-binding" evidence="6">
    <location>
        <begin position="5"/>
        <end position="83"/>
    </location>
</feature>
<evidence type="ECO:0000259" key="6">
    <source>
        <dbReference type="PROSITE" id="PS50255"/>
    </source>
</evidence>
<dbReference type="InterPro" id="IPR036400">
    <property type="entry name" value="Cyt_B5-like_heme/steroid_sf"/>
</dbReference>
<feature type="region of interest" description="Disordered" evidence="5">
    <location>
        <begin position="85"/>
        <end position="105"/>
    </location>
</feature>
<evidence type="ECO:0000313" key="7">
    <source>
        <dbReference type="EMBL" id="CAL1689112.1"/>
    </source>
</evidence>
<sequence>MSNSAIRYSLADVAKCNGKNGARSWIVIYDNVYDVTDYMSQHPGGPELIEEYAGKNATNGFDDFGHSSDAKKMLKEYLIGELEDEDKKANRKKKPAVPNGIKIERTDKQKRRTVLAILCGKCTS</sequence>
<keyword evidence="1" id="KW-0349">Heme</keyword>
<dbReference type="GO" id="GO:0046872">
    <property type="term" value="F:metal ion binding"/>
    <property type="evidence" value="ECO:0007669"/>
    <property type="project" value="UniProtKB-KW"/>
</dbReference>
<evidence type="ECO:0000256" key="2">
    <source>
        <dbReference type="ARBA" id="ARBA00022723"/>
    </source>
</evidence>
<evidence type="ECO:0000256" key="1">
    <source>
        <dbReference type="ARBA" id="ARBA00022617"/>
    </source>
</evidence>
<protein>
    <recommendedName>
        <fullName evidence="6">Cytochrome b5 heme-binding domain-containing protein</fullName>
    </recommendedName>
</protein>
<name>A0AAV2P8Q2_9HYME</name>
<accession>A0AAV2P8Q2</accession>
<evidence type="ECO:0000256" key="3">
    <source>
        <dbReference type="ARBA" id="ARBA00023004"/>
    </source>
</evidence>
<keyword evidence="8" id="KW-1185">Reference proteome</keyword>
<dbReference type="InterPro" id="IPR001199">
    <property type="entry name" value="Cyt_B5-like_heme/steroid-bd"/>
</dbReference>
<comment type="similarity">
    <text evidence="4">Belongs to the cytochrome b5 family.</text>
</comment>
<reference evidence="7" key="1">
    <citation type="submission" date="2024-04" db="EMBL/GenBank/DDBJ databases">
        <authorList>
            <consortium name="Molecular Ecology Group"/>
        </authorList>
    </citation>
    <scope>NUCLEOTIDE SEQUENCE</scope>
</reference>
<dbReference type="SUPFAM" id="SSF55856">
    <property type="entry name" value="Cytochrome b5-like heme/steroid binding domain"/>
    <property type="match status" value="1"/>
</dbReference>
<evidence type="ECO:0000256" key="4">
    <source>
        <dbReference type="ARBA" id="ARBA00038168"/>
    </source>
</evidence>
<dbReference type="Gene3D" id="3.10.120.10">
    <property type="entry name" value="Cytochrome b5-like heme/steroid binding domain"/>
    <property type="match status" value="1"/>
</dbReference>
<dbReference type="InterPro" id="IPR050668">
    <property type="entry name" value="Cytochrome_b5"/>
</dbReference>
<evidence type="ECO:0000313" key="8">
    <source>
        <dbReference type="Proteomes" id="UP001497644"/>
    </source>
</evidence>
<dbReference type="Proteomes" id="UP001497644">
    <property type="component" value="Chromosome 9"/>
</dbReference>